<dbReference type="RefSeq" id="WP_126139665.1">
    <property type="nucleotide sequence ID" value="NZ_RXHU01000011.1"/>
</dbReference>
<comment type="caution">
    <text evidence="11">The sequence shown here is derived from an EMBL/GenBank/DDBJ whole genome shotgun (WGS) entry which is preliminary data.</text>
</comment>
<dbReference type="GO" id="GO:0005737">
    <property type="term" value="C:cytoplasm"/>
    <property type="evidence" value="ECO:0007669"/>
    <property type="project" value="UniProtKB-SubCell"/>
</dbReference>
<dbReference type="CDD" id="cd17536">
    <property type="entry name" value="REC_YesN-like"/>
    <property type="match status" value="1"/>
</dbReference>
<dbReference type="SMART" id="SM00342">
    <property type="entry name" value="HTH_ARAC"/>
    <property type="match status" value="1"/>
</dbReference>
<evidence type="ECO:0000259" key="10">
    <source>
        <dbReference type="PROSITE" id="PS50110"/>
    </source>
</evidence>
<evidence type="ECO:0000256" key="4">
    <source>
        <dbReference type="ARBA" id="ARBA00023012"/>
    </source>
</evidence>
<dbReference type="Proteomes" id="UP000276128">
    <property type="component" value="Unassembled WGS sequence"/>
</dbReference>
<evidence type="ECO:0000256" key="7">
    <source>
        <dbReference type="ARBA" id="ARBA00023163"/>
    </source>
</evidence>
<dbReference type="InterPro" id="IPR051552">
    <property type="entry name" value="HptR"/>
</dbReference>
<gene>
    <name evidence="11" type="ORF">EJQ19_02705</name>
</gene>
<evidence type="ECO:0000256" key="5">
    <source>
        <dbReference type="ARBA" id="ARBA00023015"/>
    </source>
</evidence>
<evidence type="ECO:0000313" key="11">
    <source>
        <dbReference type="EMBL" id="RTE11214.1"/>
    </source>
</evidence>
<dbReference type="Pfam" id="PF17853">
    <property type="entry name" value="GGDEF_2"/>
    <property type="match status" value="1"/>
</dbReference>
<keyword evidence="2" id="KW-0963">Cytoplasm</keyword>
<keyword evidence="4" id="KW-0902">Two-component regulatory system</keyword>
<dbReference type="SUPFAM" id="SSF46689">
    <property type="entry name" value="Homeodomain-like"/>
    <property type="match status" value="2"/>
</dbReference>
<evidence type="ECO:0000259" key="9">
    <source>
        <dbReference type="PROSITE" id="PS01124"/>
    </source>
</evidence>
<dbReference type="InterPro" id="IPR009057">
    <property type="entry name" value="Homeodomain-like_sf"/>
</dbReference>
<dbReference type="GO" id="GO:0003700">
    <property type="term" value="F:DNA-binding transcription factor activity"/>
    <property type="evidence" value="ECO:0007669"/>
    <property type="project" value="InterPro"/>
</dbReference>
<evidence type="ECO:0000313" key="12">
    <source>
        <dbReference type="Proteomes" id="UP000276128"/>
    </source>
</evidence>
<dbReference type="SUPFAM" id="SSF52172">
    <property type="entry name" value="CheY-like"/>
    <property type="match status" value="1"/>
</dbReference>
<dbReference type="Gene3D" id="1.10.10.60">
    <property type="entry name" value="Homeodomain-like"/>
    <property type="match status" value="2"/>
</dbReference>
<keyword evidence="6" id="KW-0238">DNA-binding</keyword>
<feature type="domain" description="HTH araC/xylS-type" evidence="9">
    <location>
        <begin position="402"/>
        <end position="501"/>
    </location>
</feature>
<proteinExistence type="predicted"/>
<dbReference type="OrthoDB" id="342399at2"/>
<dbReference type="GO" id="GO:0043565">
    <property type="term" value="F:sequence-specific DNA binding"/>
    <property type="evidence" value="ECO:0007669"/>
    <property type="project" value="InterPro"/>
</dbReference>
<dbReference type="PROSITE" id="PS50110">
    <property type="entry name" value="RESPONSE_REGULATORY"/>
    <property type="match status" value="1"/>
</dbReference>
<feature type="domain" description="Response regulatory" evidence="10">
    <location>
        <begin position="3"/>
        <end position="120"/>
    </location>
</feature>
<dbReference type="InterPro" id="IPR001789">
    <property type="entry name" value="Sig_transdc_resp-reg_receiver"/>
</dbReference>
<dbReference type="EMBL" id="RXHU01000011">
    <property type="protein sequence ID" value="RTE11214.1"/>
    <property type="molecule type" value="Genomic_DNA"/>
</dbReference>
<sequence length="503" mass="56694">MLRIAIVDDEERIRFGLGKIIGKASKDYHIAGLYADGLEALRELPADMPDVVITDIQMPGMNGLDLIERLHQSSPGVSFIVLSGYNEFEYARQALRFGVSDYLLKPVDKQELYAILARLHAAIESQRQRQQAELEETLRKLLAQDSATDSLLAQVPAVWCGKPITVIAVKSDSPMERPALEVWEQETITSCPQLKVIPLSRFEVCVLFAHQEMPEQGRCGQAKALTESLMDRLSGSLSAGIGPSAPDVSQLGAACQEALRVCEYALYSPYRTQTLCACELPAEPGLVAADKLEKRLRPHLELLDMPKIRETLQAEFVSLAQVKPERRRLMEACAKWVYFMEREVPEFTEAAAAALGGELSAEVLFGRHQRFSDIQAQFIRSVLDVLAKAKDIRDESENRVIDKVKRLIAEDYRNEIELQRLADQVFLTPSYLSKFFKSETGQTLTDYLIGIRIERAKELLKHRADLKSYEVGENVGYPDPAYFNKIFKRVVGLTPKEYRDTVR</sequence>
<evidence type="ECO:0000256" key="6">
    <source>
        <dbReference type="ARBA" id="ARBA00023125"/>
    </source>
</evidence>
<dbReference type="Pfam" id="PF00072">
    <property type="entry name" value="Response_reg"/>
    <property type="match status" value="1"/>
</dbReference>
<accession>A0A3S0IEL0</accession>
<keyword evidence="7" id="KW-0804">Transcription</keyword>
<evidence type="ECO:0000256" key="1">
    <source>
        <dbReference type="ARBA" id="ARBA00004496"/>
    </source>
</evidence>
<protein>
    <submittedName>
        <fullName evidence="11">Response regulator</fullName>
    </submittedName>
</protein>
<dbReference type="InterPro" id="IPR018060">
    <property type="entry name" value="HTH_AraC"/>
</dbReference>
<dbReference type="GO" id="GO:0000160">
    <property type="term" value="P:phosphorelay signal transduction system"/>
    <property type="evidence" value="ECO:0007669"/>
    <property type="project" value="UniProtKB-KW"/>
</dbReference>
<dbReference type="AlphaFoldDB" id="A0A3S0IEL0"/>
<dbReference type="PANTHER" id="PTHR42713">
    <property type="entry name" value="HISTIDINE KINASE-RELATED"/>
    <property type="match status" value="1"/>
</dbReference>
<evidence type="ECO:0000256" key="3">
    <source>
        <dbReference type="ARBA" id="ARBA00022553"/>
    </source>
</evidence>
<dbReference type="Pfam" id="PF12833">
    <property type="entry name" value="HTH_18"/>
    <property type="match status" value="1"/>
</dbReference>
<dbReference type="InterPro" id="IPR041522">
    <property type="entry name" value="CdaR_GGDEF"/>
</dbReference>
<dbReference type="PANTHER" id="PTHR42713:SF3">
    <property type="entry name" value="TRANSCRIPTIONAL REGULATORY PROTEIN HPTR"/>
    <property type="match status" value="1"/>
</dbReference>
<dbReference type="SMART" id="SM00448">
    <property type="entry name" value="REC"/>
    <property type="match status" value="1"/>
</dbReference>
<comment type="subcellular location">
    <subcellularLocation>
        <location evidence="1">Cytoplasm</location>
    </subcellularLocation>
</comment>
<name>A0A3S0IEL0_9BACL</name>
<keyword evidence="12" id="KW-1185">Reference proteome</keyword>
<keyword evidence="5" id="KW-0805">Transcription regulation</keyword>
<dbReference type="InterPro" id="IPR011006">
    <property type="entry name" value="CheY-like_superfamily"/>
</dbReference>
<dbReference type="Gene3D" id="3.40.50.2300">
    <property type="match status" value="1"/>
</dbReference>
<feature type="modified residue" description="4-aspartylphosphate" evidence="8">
    <location>
        <position position="55"/>
    </location>
</feature>
<organism evidence="11 12">
    <name type="scientific">Paenibacillus whitsoniae</name>
    <dbReference type="NCBI Taxonomy" id="2496558"/>
    <lineage>
        <taxon>Bacteria</taxon>
        <taxon>Bacillati</taxon>
        <taxon>Bacillota</taxon>
        <taxon>Bacilli</taxon>
        <taxon>Bacillales</taxon>
        <taxon>Paenibacillaceae</taxon>
        <taxon>Paenibacillus</taxon>
    </lineage>
</organism>
<evidence type="ECO:0000256" key="8">
    <source>
        <dbReference type="PROSITE-ProRule" id="PRU00169"/>
    </source>
</evidence>
<reference evidence="11 12" key="1">
    <citation type="submission" date="2018-12" db="EMBL/GenBank/DDBJ databases">
        <title>Bacillus ochoae sp. nov., Paenibacillus whitsoniae sp. nov., Paenibacillus spiritus sp. nov. Isolated from the Mars Exploration Rover during spacecraft assembly.</title>
        <authorList>
            <person name="Seuylemezian A."/>
            <person name="Vaishampayan P."/>
        </authorList>
    </citation>
    <scope>NUCLEOTIDE SEQUENCE [LARGE SCALE GENOMIC DNA]</scope>
    <source>
        <strain evidence="11 12">MER 54</strain>
    </source>
</reference>
<evidence type="ECO:0000256" key="2">
    <source>
        <dbReference type="ARBA" id="ARBA00022490"/>
    </source>
</evidence>
<keyword evidence="3 8" id="KW-0597">Phosphoprotein</keyword>
<dbReference type="PROSITE" id="PS01124">
    <property type="entry name" value="HTH_ARAC_FAMILY_2"/>
    <property type="match status" value="1"/>
</dbReference>